<dbReference type="SUPFAM" id="SSF55781">
    <property type="entry name" value="GAF domain-like"/>
    <property type="match status" value="1"/>
</dbReference>
<sequence>MPSALDQNWQTIEEFADAARVLQEHSVQGVHTPELICDLAAKLLRADHASIASDHHGRITTIAATSGVPAMVDMIRDQEQEGPILDALRGGVTVRVDDLGRDPRWARLGPRLVAETDIRSLLSYIMPVDDGGHASLNVFAARPHAFTSEHESLMTLFGATATATVRALRRQDDVDNFKAALRTSRHIGVALGIIMTTRQLSLDAAWDLLVRESQNRNIKVAALSETVIDTGAFDTPLGECRQRAAVARRTSKGRLEDSRTMLGPPRA</sequence>
<keyword evidence="6" id="KW-1185">Reference proteome</keyword>
<dbReference type="InterPro" id="IPR029016">
    <property type="entry name" value="GAF-like_dom_sf"/>
</dbReference>
<dbReference type="Pfam" id="PF13185">
    <property type="entry name" value="GAF_2"/>
    <property type="match status" value="1"/>
</dbReference>
<accession>A0ABQ2I3P7</accession>
<evidence type="ECO:0000313" key="6">
    <source>
        <dbReference type="Proteomes" id="UP000623461"/>
    </source>
</evidence>
<evidence type="ECO:0000256" key="2">
    <source>
        <dbReference type="ARBA" id="ARBA00023163"/>
    </source>
</evidence>
<dbReference type="EMBL" id="BMNZ01000005">
    <property type="protein sequence ID" value="GGM99603.1"/>
    <property type="molecule type" value="Genomic_DNA"/>
</dbReference>
<dbReference type="Proteomes" id="UP000623461">
    <property type="component" value="Unassembled WGS sequence"/>
</dbReference>
<feature type="region of interest" description="Disordered" evidence="3">
    <location>
        <begin position="248"/>
        <end position="267"/>
    </location>
</feature>
<dbReference type="RefSeq" id="WP_030199379.1">
    <property type="nucleotide sequence ID" value="NZ_BMNZ01000005.1"/>
</dbReference>
<evidence type="ECO:0000259" key="4">
    <source>
        <dbReference type="PROSITE" id="PS50921"/>
    </source>
</evidence>
<comment type="caution">
    <text evidence="5">The sequence shown here is derived from an EMBL/GenBank/DDBJ whole genome shotgun (WGS) entry which is preliminary data.</text>
</comment>
<dbReference type="InterPro" id="IPR036388">
    <property type="entry name" value="WH-like_DNA-bd_sf"/>
</dbReference>
<name>A0ABQ2I3P7_9MICO</name>
<dbReference type="Gene3D" id="3.30.450.40">
    <property type="match status" value="1"/>
</dbReference>
<protein>
    <recommendedName>
        <fullName evidence="4">ANTAR domain-containing protein</fullName>
    </recommendedName>
</protein>
<dbReference type="InterPro" id="IPR005561">
    <property type="entry name" value="ANTAR"/>
</dbReference>
<dbReference type="Pfam" id="PF03861">
    <property type="entry name" value="ANTAR"/>
    <property type="match status" value="1"/>
</dbReference>
<gene>
    <name evidence="5" type="ORF">GCM10009721_28310</name>
</gene>
<organism evidence="5 6">
    <name type="scientific">Terrabacter tumescens</name>
    <dbReference type="NCBI Taxonomy" id="60443"/>
    <lineage>
        <taxon>Bacteria</taxon>
        <taxon>Bacillati</taxon>
        <taxon>Actinomycetota</taxon>
        <taxon>Actinomycetes</taxon>
        <taxon>Micrococcales</taxon>
        <taxon>Intrasporangiaceae</taxon>
        <taxon>Terrabacter</taxon>
    </lineage>
</organism>
<dbReference type="SMART" id="SM01012">
    <property type="entry name" value="ANTAR"/>
    <property type="match status" value="1"/>
</dbReference>
<reference evidence="6" key="1">
    <citation type="journal article" date="2019" name="Int. J. Syst. Evol. Microbiol.">
        <title>The Global Catalogue of Microorganisms (GCM) 10K type strain sequencing project: providing services to taxonomists for standard genome sequencing and annotation.</title>
        <authorList>
            <consortium name="The Broad Institute Genomics Platform"/>
            <consortium name="The Broad Institute Genome Sequencing Center for Infectious Disease"/>
            <person name="Wu L."/>
            <person name="Ma J."/>
        </authorList>
    </citation>
    <scope>NUCLEOTIDE SEQUENCE [LARGE SCALE GENOMIC DNA]</scope>
    <source>
        <strain evidence="6">JCM 1365</strain>
    </source>
</reference>
<evidence type="ECO:0000313" key="5">
    <source>
        <dbReference type="EMBL" id="GGM99603.1"/>
    </source>
</evidence>
<dbReference type="InterPro" id="IPR003018">
    <property type="entry name" value="GAF"/>
</dbReference>
<evidence type="ECO:0000256" key="3">
    <source>
        <dbReference type="SAM" id="MobiDB-lite"/>
    </source>
</evidence>
<keyword evidence="1" id="KW-0805">Transcription regulation</keyword>
<evidence type="ECO:0000256" key="1">
    <source>
        <dbReference type="ARBA" id="ARBA00023015"/>
    </source>
</evidence>
<proteinExistence type="predicted"/>
<dbReference type="InterPro" id="IPR012074">
    <property type="entry name" value="GAF_ANTAR"/>
</dbReference>
<dbReference type="PIRSF" id="PIRSF036625">
    <property type="entry name" value="GAF_ANTAR"/>
    <property type="match status" value="1"/>
</dbReference>
<keyword evidence="2" id="KW-0804">Transcription</keyword>
<dbReference type="PROSITE" id="PS50921">
    <property type="entry name" value="ANTAR"/>
    <property type="match status" value="1"/>
</dbReference>
<feature type="domain" description="ANTAR" evidence="4">
    <location>
        <begin position="167"/>
        <end position="228"/>
    </location>
</feature>
<dbReference type="Gene3D" id="1.10.10.10">
    <property type="entry name" value="Winged helix-like DNA-binding domain superfamily/Winged helix DNA-binding domain"/>
    <property type="match status" value="1"/>
</dbReference>